<proteinExistence type="predicted"/>
<evidence type="ECO:0000313" key="1">
    <source>
        <dbReference type="EMBL" id="GMG30800.1"/>
    </source>
</evidence>
<gene>
    <name evidence="1" type="ORF">Aory04_000680400</name>
</gene>
<reference evidence="1" key="1">
    <citation type="submission" date="2023-04" db="EMBL/GenBank/DDBJ databases">
        <title>Aspergillus oryzae NBRC 4228.</title>
        <authorList>
            <person name="Ichikawa N."/>
            <person name="Sato H."/>
            <person name="Tonouchi N."/>
        </authorList>
    </citation>
    <scope>NUCLEOTIDE SEQUENCE</scope>
    <source>
        <strain evidence="1">NBRC 4228</strain>
    </source>
</reference>
<organism evidence="1 2">
    <name type="scientific">Aspergillus oryzae</name>
    <name type="common">Yellow koji mold</name>
    <dbReference type="NCBI Taxonomy" id="5062"/>
    <lineage>
        <taxon>Eukaryota</taxon>
        <taxon>Fungi</taxon>
        <taxon>Dikarya</taxon>
        <taxon>Ascomycota</taxon>
        <taxon>Pezizomycotina</taxon>
        <taxon>Eurotiomycetes</taxon>
        <taxon>Eurotiomycetidae</taxon>
        <taxon>Eurotiales</taxon>
        <taxon>Aspergillaceae</taxon>
        <taxon>Aspergillus</taxon>
        <taxon>Aspergillus subgen. Circumdati</taxon>
    </lineage>
</organism>
<accession>A0AAN4YML7</accession>
<dbReference type="AlphaFoldDB" id="A0AAN4YML7"/>
<protein>
    <submittedName>
        <fullName evidence="1">Unnamed protein product</fullName>
    </submittedName>
</protein>
<comment type="caution">
    <text evidence="1">The sequence shown here is derived from an EMBL/GenBank/DDBJ whole genome shotgun (WGS) entry which is preliminary data.</text>
</comment>
<evidence type="ECO:0000313" key="2">
    <source>
        <dbReference type="Proteomes" id="UP001165205"/>
    </source>
</evidence>
<name>A0AAN4YML7_ASPOZ</name>
<dbReference type="EMBL" id="BSYA01000075">
    <property type="protein sequence ID" value="GMG30800.1"/>
    <property type="molecule type" value="Genomic_DNA"/>
</dbReference>
<dbReference type="Proteomes" id="UP001165205">
    <property type="component" value="Unassembled WGS sequence"/>
</dbReference>
<sequence>MQQHARTKADAQHRGPFYWVPNPRWLLVGDGLRVEWNVEAPDQQIRIHEWTGTAEGSMESPPVIVNLLMVELSCGWSAKGKTTIGTPCGPRSINPKPRAATTGIIGPPAEFSRFSCLPSRIWAIEIPNLGQLHGTFFPDIKKLQFRVLATNWPSDSISTSQWGRIGHII</sequence>